<evidence type="ECO:0000256" key="3">
    <source>
        <dbReference type="ARBA" id="ARBA00023125"/>
    </source>
</evidence>
<keyword evidence="3" id="KW-0238">DNA-binding</keyword>
<dbReference type="Gene3D" id="1.10.10.10">
    <property type="entry name" value="Winged helix-like DNA-binding domain superfamily/Winged helix DNA-binding domain"/>
    <property type="match status" value="1"/>
</dbReference>
<evidence type="ECO:0000256" key="5">
    <source>
        <dbReference type="SAM" id="MobiDB-lite"/>
    </source>
</evidence>
<feature type="region of interest" description="Disordered" evidence="5">
    <location>
        <begin position="143"/>
        <end position="164"/>
    </location>
</feature>
<dbReference type="GO" id="GO:0045892">
    <property type="term" value="P:negative regulation of DNA-templated transcription"/>
    <property type="evidence" value="ECO:0007669"/>
    <property type="project" value="InterPro"/>
</dbReference>
<keyword evidence="4" id="KW-0804">Transcription</keyword>
<evidence type="ECO:0000313" key="6">
    <source>
        <dbReference type="EMBL" id="QBO35328.1"/>
    </source>
</evidence>
<feature type="compositionally biased region" description="Polar residues" evidence="5">
    <location>
        <begin position="145"/>
        <end position="158"/>
    </location>
</feature>
<dbReference type="Proteomes" id="UP000292886">
    <property type="component" value="Chromosome"/>
</dbReference>
<evidence type="ECO:0000313" key="7">
    <source>
        <dbReference type="Proteomes" id="UP000292886"/>
    </source>
</evidence>
<protein>
    <submittedName>
        <fullName evidence="6">CopY/TcrY family copper transport repressor</fullName>
    </submittedName>
</protein>
<dbReference type="Pfam" id="PF03965">
    <property type="entry name" value="Penicillinase_R"/>
    <property type="match status" value="1"/>
</dbReference>
<evidence type="ECO:0000256" key="2">
    <source>
        <dbReference type="ARBA" id="ARBA00023015"/>
    </source>
</evidence>
<dbReference type="InterPro" id="IPR005650">
    <property type="entry name" value="BlaI_family"/>
</dbReference>
<name>A0A4P6YRP0_9LACO</name>
<dbReference type="EMBL" id="CP037940">
    <property type="protein sequence ID" value="QBO35328.1"/>
    <property type="molecule type" value="Genomic_DNA"/>
</dbReference>
<dbReference type="SUPFAM" id="SSF46785">
    <property type="entry name" value="Winged helix' DNA-binding domain"/>
    <property type="match status" value="1"/>
</dbReference>
<proteinExistence type="inferred from homology"/>
<dbReference type="InterPro" id="IPR036388">
    <property type="entry name" value="WH-like_DNA-bd_sf"/>
</dbReference>
<reference evidence="7" key="1">
    <citation type="submission" date="2019-03" db="EMBL/GenBank/DDBJ databases">
        <title>Weissella sp. 26KH-42 Genome sequencing.</title>
        <authorList>
            <person name="Heo J."/>
            <person name="Kim S.-J."/>
            <person name="Kim J.-S."/>
            <person name="Hong S.-B."/>
            <person name="Kwon S.-W."/>
        </authorList>
    </citation>
    <scope>NUCLEOTIDE SEQUENCE [LARGE SCALE GENOMIC DNA]</scope>
    <source>
        <strain evidence="7">26KH-42</strain>
    </source>
</reference>
<dbReference type="KEGG" id="wei:EQG49_02045"/>
<dbReference type="OrthoDB" id="1849040at2"/>
<evidence type="ECO:0000256" key="4">
    <source>
        <dbReference type="ARBA" id="ARBA00023163"/>
    </source>
</evidence>
<keyword evidence="7" id="KW-1185">Reference proteome</keyword>
<evidence type="ECO:0000256" key="1">
    <source>
        <dbReference type="ARBA" id="ARBA00011046"/>
    </source>
</evidence>
<comment type="similarity">
    <text evidence="1">Belongs to the BlaI transcriptional regulatory family.</text>
</comment>
<dbReference type="AlphaFoldDB" id="A0A4P6YRP0"/>
<organism evidence="6 7">
    <name type="scientific">Periweissella cryptocerci</name>
    <dbReference type="NCBI Taxonomy" id="2506420"/>
    <lineage>
        <taxon>Bacteria</taxon>
        <taxon>Bacillati</taxon>
        <taxon>Bacillota</taxon>
        <taxon>Bacilli</taxon>
        <taxon>Lactobacillales</taxon>
        <taxon>Lactobacillaceae</taxon>
        <taxon>Periweissella</taxon>
    </lineage>
</organism>
<dbReference type="RefSeq" id="WP_133362408.1">
    <property type="nucleotide sequence ID" value="NZ_CP037940.1"/>
</dbReference>
<sequence>MTKNIAESEWAVMRVLWTLGAANSNELVQIMAEKKHWSSSTTKTIITRLHNKALIVDDGEVRNRQYRPVIQEADTMTSQLTALMHDMCAMKVGTSLNEALDDVELSQDDISQLITKLNAKLVTAPQEVICDCLPAGCNEKHQHNKTTGHVATNNSNKEQANEKA</sequence>
<dbReference type="GO" id="GO:0003677">
    <property type="term" value="F:DNA binding"/>
    <property type="evidence" value="ECO:0007669"/>
    <property type="project" value="UniProtKB-KW"/>
</dbReference>
<gene>
    <name evidence="6" type="ORF">EQG49_02045</name>
</gene>
<keyword evidence="2" id="KW-0805">Transcription regulation</keyword>
<accession>A0A4P6YRP0</accession>
<dbReference type="InterPro" id="IPR036390">
    <property type="entry name" value="WH_DNA-bd_sf"/>
</dbReference>